<comment type="caution">
    <text evidence="1">The sequence shown here is derived from an EMBL/GenBank/DDBJ whole genome shotgun (WGS) entry which is preliminary data.</text>
</comment>
<gene>
    <name evidence="1" type="ORF">MCC93_22510</name>
</gene>
<protein>
    <submittedName>
        <fullName evidence="1">Uncharacterized protein</fullName>
    </submittedName>
</protein>
<dbReference type="AlphaFoldDB" id="A0A0C1GL97"/>
<organism evidence="1 2">
    <name type="scientific">Morococcus cerebrosus</name>
    <dbReference type="NCBI Taxonomy" id="1056807"/>
    <lineage>
        <taxon>Bacteria</taxon>
        <taxon>Pseudomonadati</taxon>
        <taxon>Pseudomonadota</taxon>
        <taxon>Betaproteobacteria</taxon>
        <taxon>Neisseriales</taxon>
        <taxon>Neisseriaceae</taxon>
        <taxon>Morococcus</taxon>
    </lineage>
</organism>
<name>A0A0C1GL97_9NEIS</name>
<accession>A0A0C1GL97</accession>
<dbReference type="EMBL" id="JUFZ01000109">
    <property type="protein sequence ID" value="KIC06271.1"/>
    <property type="molecule type" value="Genomic_DNA"/>
</dbReference>
<proteinExistence type="predicted"/>
<evidence type="ECO:0000313" key="1">
    <source>
        <dbReference type="EMBL" id="KIC06271.1"/>
    </source>
</evidence>
<dbReference type="Proteomes" id="UP000031390">
    <property type="component" value="Unassembled WGS sequence"/>
</dbReference>
<evidence type="ECO:0000313" key="2">
    <source>
        <dbReference type="Proteomes" id="UP000031390"/>
    </source>
</evidence>
<sequence>MNKSSEKSKSNLKLCYKANWSIGFPPSWYPFNPFPFQTTFKNKGRLKHCLHTT</sequence>
<reference evidence="1 2" key="1">
    <citation type="submission" date="2014-12" db="EMBL/GenBank/DDBJ databases">
        <title>Genome sequence of Morococcus cerebrosus.</title>
        <authorList>
            <person name="Shin S.-K."/>
            <person name="Yi H."/>
        </authorList>
    </citation>
    <scope>NUCLEOTIDE SEQUENCE [LARGE SCALE GENOMIC DNA]</scope>
    <source>
        <strain evidence="1 2">CIP 81.93</strain>
    </source>
</reference>